<sequence>MKVQRKRKSDLLDDHVKVAECLKIVGWWERIFFKVKKLKKDSLSLARSPGSGGLNKIWTPAFLDSVKEKIDWKPHKEHEKDVQFFKLKKKIIFEILYQKIIIFLFIGMIFLNFFPKNLIFEI</sequence>
<keyword evidence="1" id="KW-0812">Transmembrane</keyword>
<reference evidence="2" key="1">
    <citation type="submission" date="2014-05" db="EMBL/GenBank/DDBJ databases">
        <authorList>
            <person name="Chronopoulou M."/>
        </authorList>
    </citation>
    <scope>NUCLEOTIDE SEQUENCE</scope>
    <source>
        <tissue evidence="2">Whole organism</tissue>
    </source>
</reference>
<protein>
    <submittedName>
        <fullName evidence="2">Uncharacterized protein</fullName>
    </submittedName>
</protein>
<name>A0A0K2U1H3_LEPSM</name>
<keyword evidence="1" id="KW-0472">Membrane</keyword>
<dbReference type="EMBL" id="HACA01014769">
    <property type="protein sequence ID" value="CDW32130.1"/>
    <property type="molecule type" value="Transcribed_RNA"/>
</dbReference>
<accession>A0A0K2U1H3</accession>
<organism evidence="2">
    <name type="scientific">Lepeophtheirus salmonis</name>
    <name type="common">Salmon louse</name>
    <name type="synonym">Caligus salmonis</name>
    <dbReference type="NCBI Taxonomy" id="72036"/>
    <lineage>
        <taxon>Eukaryota</taxon>
        <taxon>Metazoa</taxon>
        <taxon>Ecdysozoa</taxon>
        <taxon>Arthropoda</taxon>
        <taxon>Crustacea</taxon>
        <taxon>Multicrustacea</taxon>
        <taxon>Hexanauplia</taxon>
        <taxon>Copepoda</taxon>
        <taxon>Siphonostomatoida</taxon>
        <taxon>Caligidae</taxon>
        <taxon>Lepeophtheirus</taxon>
    </lineage>
</organism>
<feature type="transmembrane region" description="Helical" evidence="1">
    <location>
        <begin position="96"/>
        <end position="114"/>
    </location>
</feature>
<dbReference type="EMBL" id="HACA01014768">
    <property type="protein sequence ID" value="CDW32129.1"/>
    <property type="molecule type" value="Transcribed_RNA"/>
</dbReference>
<proteinExistence type="predicted"/>
<evidence type="ECO:0000313" key="2">
    <source>
        <dbReference type="EMBL" id="CDW32129.1"/>
    </source>
</evidence>
<keyword evidence="1" id="KW-1133">Transmembrane helix</keyword>
<dbReference type="AlphaFoldDB" id="A0A0K2U1H3"/>
<evidence type="ECO:0000256" key="1">
    <source>
        <dbReference type="SAM" id="Phobius"/>
    </source>
</evidence>